<sequence>MPIAVLQPGYAAGLTAGEMGKAVANSGCCGVHTRLRRLSPSYCYRSTVVQSDMSQNITFKIQDIKCDHLPKPADAWIKQAFSAKLLLGGREYSTDTINGSTTSSWSSEISLQASGSSPLEIEVHNRINGRNKLVGSFKDTVQNILKESSSETVVRTLRKMDRRGVMRQTTVELTFSI</sequence>
<dbReference type="InterPro" id="IPR035892">
    <property type="entry name" value="C2_domain_sf"/>
</dbReference>
<organism evidence="1 2">
    <name type="scientific">Athelia psychrophila</name>
    <dbReference type="NCBI Taxonomy" id="1759441"/>
    <lineage>
        <taxon>Eukaryota</taxon>
        <taxon>Fungi</taxon>
        <taxon>Dikarya</taxon>
        <taxon>Basidiomycota</taxon>
        <taxon>Agaricomycotina</taxon>
        <taxon>Agaricomycetes</taxon>
        <taxon>Agaricomycetidae</taxon>
        <taxon>Atheliales</taxon>
        <taxon>Atheliaceae</taxon>
        <taxon>Athelia</taxon>
    </lineage>
</organism>
<evidence type="ECO:0008006" key="3">
    <source>
        <dbReference type="Google" id="ProtNLM"/>
    </source>
</evidence>
<evidence type="ECO:0000313" key="2">
    <source>
        <dbReference type="Proteomes" id="UP000076532"/>
    </source>
</evidence>
<dbReference type="EMBL" id="KV417596">
    <property type="protein sequence ID" value="KZP16192.1"/>
    <property type="molecule type" value="Genomic_DNA"/>
</dbReference>
<keyword evidence="2" id="KW-1185">Reference proteome</keyword>
<evidence type="ECO:0000313" key="1">
    <source>
        <dbReference type="EMBL" id="KZP16192.1"/>
    </source>
</evidence>
<dbReference type="Gene3D" id="2.60.40.150">
    <property type="entry name" value="C2 domain"/>
    <property type="match status" value="1"/>
</dbReference>
<dbReference type="AlphaFoldDB" id="A0A166EWR6"/>
<proteinExistence type="predicted"/>
<dbReference type="Proteomes" id="UP000076532">
    <property type="component" value="Unassembled WGS sequence"/>
</dbReference>
<gene>
    <name evidence="1" type="ORF">FIBSPDRAFT_934771</name>
</gene>
<name>A0A166EWR6_9AGAM</name>
<reference evidence="1 2" key="1">
    <citation type="journal article" date="2016" name="Mol. Biol. Evol.">
        <title>Comparative Genomics of Early-Diverging Mushroom-Forming Fungi Provides Insights into the Origins of Lignocellulose Decay Capabilities.</title>
        <authorList>
            <person name="Nagy L.G."/>
            <person name="Riley R."/>
            <person name="Tritt A."/>
            <person name="Adam C."/>
            <person name="Daum C."/>
            <person name="Floudas D."/>
            <person name="Sun H."/>
            <person name="Yadav J.S."/>
            <person name="Pangilinan J."/>
            <person name="Larsson K.H."/>
            <person name="Matsuura K."/>
            <person name="Barry K."/>
            <person name="Labutti K."/>
            <person name="Kuo R."/>
            <person name="Ohm R.A."/>
            <person name="Bhattacharya S.S."/>
            <person name="Shirouzu T."/>
            <person name="Yoshinaga Y."/>
            <person name="Martin F.M."/>
            <person name="Grigoriev I.V."/>
            <person name="Hibbett D.S."/>
        </authorList>
    </citation>
    <scope>NUCLEOTIDE SEQUENCE [LARGE SCALE GENOMIC DNA]</scope>
    <source>
        <strain evidence="1 2">CBS 109695</strain>
    </source>
</reference>
<feature type="non-terminal residue" evidence="1">
    <location>
        <position position="177"/>
    </location>
</feature>
<protein>
    <recommendedName>
        <fullName evidence="3">C2 NT-type domain-containing protein</fullName>
    </recommendedName>
</protein>
<accession>A0A166EWR6</accession>